<keyword evidence="1" id="KW-0812">Transmembrane</keyword>
<keyword evidence="1" id="KW-0472">Membrane</keyword>
<evidence type="ECO:0000313" key="2">
    <source>
        <dbReference type="EMBL" id="KKK62658.1"/>
    </source>
</evidence>
<proteinExistence type="predicted"/>
<comment type="caution">
    <text evidence="2">The sequence shown here is derived from an EMBL/GenBank/DDBJ whole genome shotgun (WGS) entry which is preliminary data.</text>
</comment>
<accession>A0A0F8X165</accession>
<keyword evidence="1" id="KW-1133">Transmembrane helix</keyword>
<dbReference type="AlphaFoldDB" id="A0A0F8X165"/>
<organism evidence="2">
    <name type="scientific">marine sediment metagenome</name>
    <dbReference type="NCBI Taxonomy" id="412755"/>
    <lineage>
        <taxon>unclassified sequences</taxon>
        <taxon>metagenomes</taxon>
        <taxon>ecological metagenomes</taxon>
    </lineage>
</organism>
<reference evidence="2" key="1">
    <citation type="journal article" date="2015" name="Nature">
        <title>Complex archaea that bridge the gap between prokaryotes and eukaryotes.</title>
        <authorList>
            <person name="Spang A."/>
            <person name="Saw J.H."/>
            <person name="Jorgensen S.L."/>
            <person name="Zaremba-Niedzwiedzka K."/>
            <person name="Martijn J."/>
            <person name="Lind A.E."/>
            <person name="van Eijk R."/>
            <person name="Schleper C."/>
            <person name="Guy L."/>
            <person name="Ettema T.J."/>
        </authorList>
    </citation>
    <scope>NUCLEOTIDE SEQUENCE</scope>
</reference>
<evidence type="ECO:0000256" key="1">
    <source>
        <dbReference type="SAM" id="Phobius"/>
    </source>
</evidence>
<feature type="transmembrane region" description="Helical" evidence="1">
    <location>
        <begin position="23"/>
        <end position="44"/>
    </location>
</feature>
<protein>
    <submittedName>
        <fullName evidence="2">Uncharacterized protein</fullName>
    </submittedName>
</protein>
<name>A0A0F8X165_9ZZZZ</name>
<dbReference type="EMBL" id="LAZR01061892">
    <property type="protein sequence ID" value="KKK62658.1"/>
    <property type="molecule type" value="Genomic_DNA"/>
</dbReference>
<feature type="non-terminal residue" evidence="2">
    <location>
        <position position="1"/>
    </location>
</feature>
<sequence length="59" mass="6753">LILIWWGMIVWKIGEFHYGSDAALLWASGVITYIGVMGLARIVVNLYIFYKEQNEGDDC</sequence>
<gene>
    <name evidence="2" type="ORF">LCGC14_3002170</name>
</gene>